<evidence type="ECO:0000313" key="6">
    <source>
        <dbReference type="EMBL" id="EXJ87185.1"/>
    </source>
</evidence>
<dbReference type="HOGENOM" id="CLU_006937_6_1_1"/>
<evidence type="ECO:0000256" key="4">
    <source>
        <dbReference type="ARBA" id="ARBA00022827"/>
    </source>
</evidence>
<keyword evidence="4" id="KW-0274">FAD</keyword>
<dbReference type="GO" id="GO:0050661">
    <property type="term" value="F:NADP binding"/>
    <property type="evidence" value="ECO:0007669"/>
    <property type="project" value="InterPro"/>
</dbReference>
<dbReference type="GO" id="GO:0004499">
    <property type="term" value="F:N,N-dimethylaniline monooxygenase activity"/>
    <property type="evidence" value="ECO:0007669"/>
    <property type="project" value="InterPro"/>
</dbReference>
<organism evidence="6 7">
    <name type="scientific">Capronia epimyces CBS 606.96</name>
    <dbReference type="NCBI Taxonomy" id="1182542"/>
    <lineage>
        <taxon>Eukaryota</taxon>
        <taxon>Fungi</taxon>
        <taxon>Dikarya</taxon>
        <taxon>Ascomycota</taxon>
        <taxon>Pezizomycotina</taxon>
        <taxon>Eurotiomycetes</taxon>
        <taxon>Chaetothyriomycetidae</taxon>
        <taxon>Chaetothyriales</taxon>
        <taxon>Herpotrichiellaceae</taxon>
        <taxon>Capronia</taxon>
    </lineage>
</organism>
<dbReference type="AlphaFoldDB" id="W9YBX9"/>
<dbReference type="RefSeq" id="XP_007732464.1">
    <property type="nucleotide sequence ID" value="XM_007734274.1"/>
</dbReference>
<sequence length="586" mass="66731">MATNVDIPVSSGIAEAPPMEERPKVYGWPTTNENGYTIQEVPYGTKRPRKAIVIGAGASGLDFAKFQQDLLKNFECVIYEKNDEVSGTWTENRYPGCACDIPSVTYQYTWEHKVWSQFYSGAKEILGYFQHVADKYDLRKYIKLRHQVNHAQWDEDTGKWTVKVKNLADGSEFEDSAEILINASGIFNYWEWPKMKGIDKYKGILVHSANYPEGLELDGKRIAVVGTGASGLQLTAALQPKASHLYTWVRTGTWITSSYGSNMAGPDGGNFTYTEEQKKRFIEDPEYYLKYVKEVEAQLSDPLAVLKDTPITKLAQEFSAVLMRQKLRGRDDLLEALTPTTFPVGCKRRTPGNGYLEALVQPNVTTYCKVGLDEITEKGFLDPQGREVEVDAIILATGFNTTWVPRFPIIANGKNLQDLYRQDALSYLGVAAPQMPNYFTFYGPYSPIGQGSILAMMDVFTHWMLQMIDKMQTEDIKSFVPKQDVIDEYGEHTKLLIQRFVWDAPCRSWMKSGSIESPPSSYAGTRTQAMEILEKPRFEDFEIKYKNRNRWQFLGNGFSLRDIDGRDITWFWGLVGNEDRQRSFDV</sequence>
<evidence type="ECO:0008006" key="8">
    <source>
        <dbReference type="Google" id="ProtNLM"/>
    </source>
</evidence>
<dbReference type="InterPro" id="IPR020946">
    <property type="entry name" value="Flavin_mOase-like"/>
</dbReference>
<dbReference type="InterPro" id="IPR036188">
    <property type="entry name" value="FAD/NAD-bd_sf"/>
</dbReference>
<dbReference type="SUPFAM" id="SSF51905">
    <property type="entry name" value="FAD/NAD(P)-binding domain"/>
    <property type="match status" value="1"/>
</dbReference>
<keyword evidence="3" id="KW-0285">Flavoprotein</keyword>
<dbReference type="GeneID" id="19168264"/>
<dbReference type="Proteomes" id="UP000019478">
    <property type="component" value="Unassembled WGS sequence"/>
</dbReference>
<name>W9YBX9_9EURO</name>
<evidence type="ECO:0000256" key="1">
    <source>
        <dbReference type="ARBA" id="ARBA00001974"/>
    </source>
</evidence>
<reference evidence="6 7" key="1">
    <citation type="submission" date="2013-03" db="EMBL/GenBank/DDBJ databases">
        <title>The Genome Sequence of Capronia epimyces CBS 606.96.</title>
        <authorList>
            <consortium name="The Broad Institute Genomics Platform"/>
            <person name="Cuomo C."/>
            <person name="de Hoog S."/>
            <person name="Gorbushina A."/>
            <person name="Walker B."/>
            <person name="Young S.K."/>
            <person name="Zeng Q."/>
            <person name="Gargeya S."/>
            <person name="Fitzgerald M."/>
            <person name="Haas B."/>
            <person name="Abouelleil A."/>
            <person name="Allen A.W."/>
            <person name="Alvarado L."/>
            <person name="Arachchi H.M."/>
            <person name="Berlin A.M."/>
            <person name="Chapman S.B."/>
            <person name="Gainer-Dewar J."/>
            <person name="Goldberg J."/>
            <person name="Griggs A."/>
            <person name="Gujja S."/>
            <person name="Hansen M."/>
            <person name="Howarth C."/>
            <person name="Imamovic A."/>
            <person name="Ireland A."/>
            <person name="Larimer J."/>
            <person name="McCowan C."/>
            <person name="Murphy C."/>
            <person name="Pearson M."/>
            <person name="Poon T.W."/>
            <person name="Priest M."/>
            <person name="Roberts A."/>
            <person name="Saif S."/>
            <person name="Shea T."/>
            <person name="Sisk P."/>
            <person name="Sykes S."/>
            <person name="Wortman J."/>
            <person name="Nusbaum C."/>
            <person name="Birren B."/>
        </authorList>
    </citation>
    <scope>NUCLEOTIDE SEQUENCE [LARGE SCALE GENOMIC DNA]</scope>
    <source>
        <strain evidence="6 7">CBS 606.96</strain>
    </source>
</reference>
<dbReference type="PANTHER" id="PTHR42877">
    <property type="entry name" value="L-ORNITHINE N(5)-MONOOXYGENASE-RELATED"/>
    <property type="match status" value="1"/>
</dbReference>
<dbReference type="eggNOG" id="KOG1399">
    <property type="taxonomic scope" value="Eukaryota"/>
</dbReference>
<proteinExistence type="inferred from homology"/>
<evidence type="ECO:0000256" key="3">
    <source>
        <dbReference type="ARBA" id="ARBA00022630"/>
    </source>
</evidence>
<dbReference type="GO" id="GO:0050660">
    <property type="term" value="F:flavin adenine dinucleotide binding"/>
    <property type="evidence" value="ECO:0007669"/>
    <property type="project" value="InterPro"/>
</dbReference>
<comment type="caution">
    <text evidence="6">The sequence shown here is derived from an EMBL/GenBank/DDBJ whole genome shotgun (WGS) entry which is preliminary data.</text>
</comment>
<evidence type="ECO:0000256" key="2">
    <source>
        <dbReference type="ARBA" id="ARBA00010139"/>
    </source>
</evidence>
<dbReference type="OrthoDB" id="74360at2759"/>
<evidence type="ECO:0000256" key="5">
    <source>
        <dbReference type="ARBA" id="ARBA00023002"/>
    </source>
</evidence>
<dbReference type="Pfam" id="PF00743">
    <property type="entry name" value="FMO-like"/>
    <property type="match status" value="1"/>
</dbReference>
<dbReference type="EMBL" id="AMGY01000003">
    <property type="protein sequence ID" value="EXJ87185.1"/>
    <property type="molecule type" value="Genomic_DNA"/>
</dbReference>
<dbReference type="PANTHER" id="PTHR42877:SF7">
    <property type="entry name" value="FLAVIN-BINDING MONOOXYGENASE-RELATED"/>
    <property type="match status" value="1"/>
</dbReference>
<comment type="similarity">
    <text evidence="2">Belongs to the FAD-binding monooxygenase family.</text>
</comment>
<dbReference type="InterPro" id="IPR051209">
    <property type="entry name" value="FAD-bind_Monooxygenase_sf"/>
</dbReference>
<evidence type="ECO:0000313" key="7">
    <source>
        <dbReference type="Proteomes" id="UP000019478"/>
    </source>
</evidence>
<dbReference type="Gene3D" id="3.50.50.60">
    <property type="entry name" value="FAD/NAD(P)-binding domain"/>
    <property type="match status" value="2"/>
</dbReference>
<comment type="cofactor">
    <cofactor evidence="1">
        <name>FAD</name>
        <dbReference type="ChEBI" id="CHEBI:57692"/>
    </cofactor>
</comment>
<gene>
    <name evidence="6" type="ORF">A1O3_04144</name>
</gene>
<protein>
    <recommendedName>
        <fullName evidence="8">Cyclohexanone monooxygenase</fullName>
    </recommendedName>
</protein>
<keyword evidence="5" id="KW-0560">Oxidoreductase</keyword>
<accession>W9YBX9</accession>
<keyword evidence="7" id="KW-1185">Reference proteome</keyword>